<dbReference type="EMBL" id="VSSQ01099427">
    <property type="protein sequence ID" value="MPN42010.1"/>
    <property type="molecule type" value="Genomic_DNA"/>
</dbReference>
<dbReference type="Pfam" id="PF04432">
    <property type="entry name" value="FrhB_FdhB_C"/>
    <property type="match status" value="1"/>
</dbReference>
<dbReference type="AlphaFoldDB" id="A0A645HT26"/>
<feature type="domain" description="Coenzyme F420 hydrogenase/dehydrogenase beta subunit C-terminal" evidence="1">
    <location>
        <begin position="16"/>
        <end position="84"/>
    </location>
</feature>
<accession>A0A645HT26</accession>
<dbReference type="InterPro" id="IPR007525">
    <property type="entry name" value="FrhB_FdhB_C"/>
</dbReference>
<sequence length="147" mass="16942">MNGHIDHDSSLSNSWRNLFYSNLFLRPSCYVCKYTNFQRPADVTIADYWGIEKAHPEFMDKKGVSLALVNTLKGMDLFESIKDDIIYIQSDCERCVQRNLKTPTPCPEGRGIAWGHYKKYGFEGIARKYGGYNFKSSLRRKIKSILG</sequence>
<name>A0A645HT26_9ZZZZ</name>
<protein>
    <recommendedName>
        <fullName evidence="1">Coenzyme F420 hydrogenase/dehydrogenase beta subunit C-terminal domain-containing protein</fullName>
    </recommendedName>
</protein>
<gene>
    <name evidence="2" type="ORF">SDC9_189566</name>
</gene>
<evidence type="ECO:0000259" key="1">
    <source>
        <dbReference type="Pfam" id="PF04432"/>
    </source>
</evidence>
<reference evidence="2" key="1">
    <citation type="submission" date="2019-08" db="EMBL/GenBank/DDBJ databases">
        <authorList>
            <person name="Kucharzyk K."/>
            <person name="Murdoch R.W."/>
            <person name="Higgins S."/>
            <person name="Loffler F."/>
        </authorList>
    </citation>
    <scope>NUCLEOTIDE SEQUENCE</scope>
</reference>
<proteinExistence type="predicted"/>
<evidence type="ECO:0000313" key="2">
    <source>
        <dbReference type="EMBL" id="MPN42010.1"/>
    </source>
</evidence>
<organism evidence="2">
    <name type="scientific">bioreactor metagenome</name>
    <dbReference type="NCBI Taxonomy" id="1076179"/>
    <lineage>
        <taxon>unclassified sequences</taxon>
        <taxon>metagenomes</taxon>
        <taxon>ecological metagenomes</taxon>
    </lineage>
</organism>
<comment type="caution">
    <text evidence="2">The sequence shown here is derived from an EMBL/GenBank/DDBJ whole genome shotgun (WGS) entry which is preliminary data.</text>
</comment>